<proteinExistence type="predicted"/>
<comment type="caution">
    <text evidence="1">The sequence shown here is derived from an EMBL/GenBank/DDBJ whole genome shotgun (WGS) entry which is preliminary data.</text>
</comment>
<evidence type="ECO:0000313" key="2">
    <source>
        <dbReference type="Proteomes" id="UP000789901"/>
    </source>
</evidence>
<feature type="non-terminal residue" evidence="1">
    <location>
        <position position="82"/>
    </location>
</feature>
<accession>A0ABN7XLW4</accession>
<gene>
    <name evidence="1" type="ORF">GMARGA_LOCUS45149</name>
</gene>
<reference evidence="1 2" key="1">
    <citation type="submission" date="2021-06" db="EMBL/GenBank/DDBJ databases">
        <authorList>
            <person name="Kallberg Y."/>
            <person name="Tangrot J."/>
            <person name="Rosling A."/>
        </authorList>
    </citation>
    <scope>NUCLEOTIDE SEQUENCE [LARGE SCALE GENOMIC DNA]</scope>
    <source>
        <strain evidence="1 2">120-4 pot B 10/14</strain>
    </source>
</reference>
<protein>
    <submittedName>
        <fullName evidence="1">15510_t:CDS:1</fullName>
    </submittedName>
</protein>
<evidence type="ECO:0000313" key="1">
    <source>
        <dbReference type="EMBL" id="CAG8856328.1"/>
    </source>
</evidence>
<organism evidence="1 2">
    <name type="scientific">Gigaspora margarita</name>
    <dbReference type="NCBI Taxonomy" id="4874"/>
    <lineage>
        <taxon>Eukaryota</taxon>
        <taxon>Fungi</taxon>
        <taxon>Fungi incertae sedis</taxon>
        <taxon>Mucoromycota</taxon>
        <taxon>Glomeromycotina</taxon>
        <taxon>Glomeromycetes</taxon>
        <taxon>Diversisporales</taxon>
        <taxon>Gigasporaceae</taxon>
        <taxon>Gigaspora</taxon>
    </lineage>
</organism>
<name>A0ABN7XLW4_GIGMA</name>
<sequence>ARWVKIYHPVMEVANFLNPKIAGNGLPNTYMTTISNFISKYYTHCSSTIWQQIIQYKTKNGPFDHQLAWKSVHQLDPIMWWK</sequence>
<keyword evidence="2" id="KW-1185">Reference proteome</keyword>
<feature type="non-terminal residue" evidence="1">
    <location>
        <position position="1"/>
    </location>
</feature>
<dbReference type="EMBL" id="CAJVQB010158789">
    <property type="protein sequence ID" value="CAG8856328.1"/>
    <property type="molecule type" value="Genomic_DNA"/>
</dbReference>
<dbReference type="Proteomes" id="UP000789901">
    <property type="component" value="Unassembled WGS sequence"/>
</dbReference>